<dbReference type="GO" id="GO:0002939">
    <property type="term" value="P:tRNA N1-guanine methylation"/>
    <property type="evidence" value="ECO:0007669"/>
    <property type="project" value="TreeGrafter"/>
</dbReference>
<dbReference type="Gene3D" id="3.40.1280.10">
    <property type="match status" value="1"/>
</dbReference>
<feature type="non-terminal residue" evidence="3">
    <location>
        <position position="66"/>
    </location>
</feature>
<feature type="compositionally biased region" description="Basic and acidic residues" evidence="1">
    <location>
        <begin position="42"/>
        <end position="53"/>
    </location>
</feature>
<name>A0A382C0R1_9ZZZZ</name>
<dbReference type="GO" id="GO:0005829">
    <property type="term" value="C:cytosol"/>
    <property type="evidence" value="ECO:0007669"/>
    <property type="project" value="TreeGrafter"/>
</dbReference>
<evidence type="ECO:0000259" key="2">
    <source>
        <dbReference type="Pfam" id="PF01746"/>
    </source>
</evidence>
<accession>A0A382C0R1</accession>
<dbReference type="PANTHER" id="PTHR46417:SF1">
    <property type="entry name" value="TRNA (GUANINE-N(1)-)-METHYLTRANSFERASE"/>
    <property type="match status" value="1"/>
</dbReference>
<evidence type="ECO:0000313" key="3">
    <source>
        <dbReference type="EMBL" id="SVB19660.1"/>
    </source>
</evidence>
<feature type="region of interest" description="Disordered" evidence="1">
    <location>
        <begin position="42"/>
        <end position="66"/>
    </location>
</feature>
<feature type="domain" description="tRNA methyltransferase TRMD/TRM10-type" evidence="2">
    <location>
        <begin position="1"/>
        <end position="66"/>
    </location>
</feature>
<dbReference type="InterPro" id="IPR029026">
    <property type="entry name" value="tRNA_m1G_MTases_N"/>
</dbReference>
<evidence type="ECO:0000256" key="1">
    <source>
        <dbReference type="SAM" id="MobiDB-lite"/>
    </source>
</evidence>
<dbReference type="InterPro" id="IPR002649">
    <property type="entry name" value="tRNA_m1G_MeTrfase_TrmD"/>
</dbReference>
<dbReference type="PANTHER" id="PTHR46417">
    <property type="entry name" value="TRNA (GUANINE-N(1)-)-METHYLTRANSFERASE"/>
    <property type="match status" value="1"/>
</dbReference>
<dbReference type="InterPro" id="IPR016009">
    <property type="entry name" value="tRNA_MeTrfase_TRMD/TRM10"/>
</dbReference>
<protein>
    <recommendedName>
        <fullName evidence="2">tRNA methyltransferase TRMD/TRM10-type domain-containing protein</fullName>
    </recommendedName>
</protein>
<proteinExistence type="predicted"/>
<dbReference type="Pfam" id="PF01746">
    <property type="entry name" value="tRNA_m1G_MT"/>
    <property type="match status" value="1"/>
</dbReference>
<dbReference type="SUPFAM" id="SSF75217">
    <property type="entry name" value="alpha/beta knot"/>
    <property type="match status" value="1"/>
</dbReference>
<dbReference type="InterPro" id="IPR029028">
    <property type="entry name" value="Alpha/beta_knot_MTases"/>
</dbReference>
<organism evidence="3">
    <name type="scientific">marine metagenome</name>
    <dbReference type="NCBI Taxonomy" id="408172"/>
    <lineage>
        <taxon>unclassified sequences</taxon>
        <taxon>metagenomes</taxon>
        <taxon>ecological metagenomes</taxon>
    </lineage>
</organism>
<dbReference type="GO" id="GO:0052906">
    <property type="term" value="F:tRNA (guanine(37)-N1)-methyltransferase activity"/>
    <property type="evidence" value="ECO:0007669"/>
    <property type="project" value="InterPro"/>
</dbReference>
<dbReference type="AlphaFoldDB" id="A0A382C0R1"/>
<sequence length="66" mass="7332">MRFDVISLFPDLIEKALKHGITGRALKNSKVILETLDPRRFANKPDGRLDDRPYGGGPGMILQANP</sequence>
<dbReference type="EMBL" id="UINC01032273">
    <property type="protein sequence ID" value="SVB19660.1"/>
    <property type="molecule type" value="Genomic_DNA"/>
</dbReference>
<gene>
    <name evidence="3" type="ORF">METZ01_LOCUS172514</name>
</gene>
<reference evidence="3" key="1">
    <citation type="submission" date="2018-05" db="EMBL/GenBank/DDBJ databases">
        <authorList>
            <person name="Lanie J.A."/>
            <person name="Ng W.-L."/>
            <person name="Kazmierczak K.M."/>
            <person name="Andrzejewski T.M."/>
            <person name="Davidsen T.M."/>
            <person name="Wayne K.J."/>
            <person name="Tettelin H."/>
            <person name="Glass J.I."/>
            <person name="Rusch D."/>
            <person name="Podicherti R."/>
            <person name="Tsui H.-C.T."/>
            <person name="Winkler M.E."/>
        </authorList>
    </citation>
    <scope>NUCLEOTIDE SEQUENCE</scope>
</reference>